<gene>
    <name evidence="1" type="ORF">IV203_003381</name>
</gene>
<accession>A0A9K3PNJ5</accession>
<evidence type="ECO:0000313" key="2">
    <source>
        <dbReference type="Proteomes" id="UP000693970"/>
    </source>
</evidence>
<evidence type="ECO:0000313" key="1">
    <source>
        <dbReference type="EMBL" id="KAG7354025.1"/>
    </source>
</evidence>
<proteinExistence type="predicted"/>
<dbReference type="AlphaFoldDB" id="A0A9K3PNJ5"/>
<keyword evidence="2" id="KW-1185">Reference proteome</keyword>
<reference evidence="1" key="2">
    <citation type="submission" date="2021-04" db="EMBL/GenBank/DDBJ databases">
        <authorList>
            <person name="Podell S."/>
        </authorList>
    </citation>
    <scope>NUCLEOTIDE SEQUENCE</scope>
    <source>
        <strain evidence="1">Hildebrandi</strain>
    </source>
</reference>
<organism evidence="1 2">
    <name type="scientific">Nitzschia inconspicua</name>
    <dbReference type="NCBI Taxonomy" id="303405"/>
    <lineage>
        <taxon>Eukaryota</taxon>
        <taxon>Sar</taxon>
        <taxon>Stramenopiles</taxon>
        <taxon>Ochrophyta</taxon>
        <taxon>Bacillariophyta</taxon>
        <taxon>Bacillariophyceae</taxon>
        <taxon>Bacillariophycidae</taxon>
        <taxon>Bacillariales</taxon>
        <taxon>Bacillariaceae</taxon>
        <taxon>Nitzschia</taxon>
    </lineage>
</organism>
<name>A0A9K3PNJ5_9STRA</name>
<dbReference type="OrthoDB" id="50953at2759"/>
<reference evidence="1" key="1">
    <citation type="journal article" date="2021" name="Sci. Rep.">
        <title>Diploid genomic architecture of Nitzschia inconspicua, an elite biomass production diatom.</title>
        <authorList>
            <person name="Oliver A."/>
            <person name="Podell S."/>
            <person name="Pinowska A."/>
            <person name="Traller J.C."/>
            <person name="Smith S.R."/>
            <person name="McClure R."/>
            <person name="Beliaev A."/>
            <person name="Bohutskyi P."/>
            <person name="Hill E.A."/>
            <person name="Rabines A."/>
            <person name="Zheng H."/>
            <person name="Allen L.Z."/>
            <person name="Kuo A."/>
            <person name="Grigoriev I.V."/>
            <person name="Allen A.E."/>
            <person name="Hazlebeck D."/>
            <person name="Allen E.E."/>
        </authorList>
    </citation>
    <scope>NUCLEOTIDE SEQUENCE</scope>
    <source>
        <strain evidence="1">Hildebrandi</strain>
    </source>
</reference>
<sequence length="319" mass="35944">MPSRLPWRHFPAYEKFRLAQNLEASKQKNPGCQAGTLCAGPGVSYSSIGRQLGVVIRGEFVVPHLPESFSMDQTYYDYVNIFWRQNVFPGYMNQFVPQLMLGSALANSTNHPNYEPKWLELSSWHIGAQYFMAICDDDDGTDVKGCDKWTPKAATGELVAVEPGEGIFTTFELVETENSANPPSVEWHLAMGVIGDPTRVSRLVVPTPFMGLLNGTSSWMEDIYDAVYVGSCLENYGMTNSTSYPSFWKIDIEIQTAKDAAEQPMWQNWRMDHDRNCDWQPKSVVCSNTFNQQGTQSASWEASLESHLFLSESRVMINT</sequence>
<protein>
    <submittedName>
        <fullName evidence="1">Uncharacterized protein</fullName>
    </submittedName>
</protein>
<dbReference type="EMBL" id="JAGRRH010000016">
    <property type="protein sequence ID" value="KAG7354025.1"/>
    <property type="molecule type" value="Genomic_DNA"/>
</dbReference>
<comment type="caution">
    <text evidence="1">The sequence shown here is derived from an EMBL/GenBank/DDBJ whole genome shotgun (WGS) entry which is preliminary data.</text>
</comment>
<dbReference type="Proteomes" id="UP000693970">
    <property type="component" value="Unassembled WGS sequence"/>
</dbReference>